<evidence type="ECO:0000313" key="5">
    <source>
        <dbReference type="EMBL" id="MFB9451945.1"/>
    </source>
</evidence>
<protein>
    <submittedName>
        <fullName evidence="5">Non-ribosomal peptide synthetase</fullName>
    </submittedName>
</protein>
<dbReference type="InterPro" id="IPR042099">
    <property type="entry name" value="ANL_N_sf"/>
</dbReference>
<dbReference type="Gene3D" id="3.30.559.10">
    <property type="entry name" value="Chloramphenicol acetyltransferase-like domain"/>
    <property type="match status" value="3"/>
</dbReference>
<dbReference type="Gene3D" id="3.30.559.30">
    <property type="entry name" value="Nonribosomal peptide synthetase, condensation domain"/>
    <property type="match status" value="3"/>
</dbReference>
<dbReference type="Pfam" id="PF13193">
    <property type="entry name" value="AMP-binding_C"/>
    <property type="match status" value="2"/>
</dbReference>
<dbReference type="InterPro" id="IPR000873">
    <property type="entry name" value="AMP-dep_synth/lig_dom"/>
</dbReference>
<keyword evidence="3" id="KW-0597">Phosphoprotein</keyword>
<sequence>MVTPALASLDPDRRAALDRLVAAKRVAANDPVPVRPRPLDGLVPCSPAQRRIWVADRLGAAPPATFGLRLRGRLDVAALRRAFAVVADRHEVMRTVYEVVGDGPWQRVGGRTEVRLDVRAGDPHAIAAEAVRERFDLAAGPIFRVTLIEQGPDDHVLLFVGHHIAFDEQSVDRVRREVARAYAGEDLGAPPALQYADYAAWSAAAPARPERVRYWRERLAGLGDTRLPFVREHAPGAPTRALRLRLAPGTLQRGTTPFVAVLSALSWAVSQYTRESDVCIGTVFSGRPRPELEPVVGCFLNPVALRTDLAGVRDLAEVVRRVRRTVAGALANETPFELVGSGRPLFRVALHLHQPPGAGVQWPGLRSEVWHHDVPGIAPDLVVEATPHPDGGAELALRYCDLEPATLEHFAARVRALAEGRPAESPRVTYWRRDPRTVLDLIDAQAARTPGAVALETADGQTRTYAELMANVDRRAAGVTEKLTTIALRRTPELVEEVLAVWRAGAAYVPVDPDYPPARQELIRADARAGDPGAGVAYVLHTSGSTGRPKGVIVEHHALTNFVLDMAARLESRPEHRWLAVTSLNFDIAGLELFLPLVTGGRIVLADEEAQRDGHRLDALIARAGVTHVQTTPSRWRLLLAAGFDRPDVTALVGGEALPLELARELRAKSRSTLNVYGPTETTIWSAAWPVPADPGEVLIGGPVAYTHIRICDEDGHEVPTGAIGELCIGGLGVARGYLGRPALTAERFRPDPWGAPGSRLYRTGDLARWAFPATGASSGRTPPAGGGPDAQLRFLGRADNQIKLAGHRIELGEIEAHLAALPGVRQAAVAVRGDRLIAYLVGAPERNDLAEKLPGYMIPRVYRQIDALPLTPNGKLDRAALPDPEPVTGTGVAPRTPTERLVAEVWAAALERADIGVDDDFFALGGHSLPAMTVAARLSVACGYEVAVRTVFANPTVAALAAAVDELLDAPDRTRDVPVEPRPDPAAPAPLSPAQLRLWFLQVLQPDDAAYNMTLVYRLRGPLDPHRLRSALEAVVERHDTLRTRFFERDGEPAQAVTDRRPVLELGSLEDVPQWTNRPFDLTSGLLLRAGLVVEGPERHVLCLVMHHIAGDGRSLGILTEELRAAYAGGQLPKLPVSYCDFAVWQRARGDARDLAYWTRRLRDVPHLDLPTDRPRPAVQTSRGAFARLRLGPALVAALDRLGGEHGCTPFMVLLAGYQALLARHTGQTDISVGTSVSDRARPELSGLIGMFVNTLVLRTDLGGDPTFAELLGRVREVALGAYAHPEIPFERLAAELDLPRDPSRTELFQTMLILHTEEGAGTDLLPGLVADYAEDGVAQAKFDLMLDAWREPDGLQLSLNYRTDLFDAATATRLLDRFSRLLTAVAAAPQRRLSTVDLLDDGERKALLSLGSGPAGDAPDVVALVAGRQPAATAVSCGDGHLSYGELNDRAARLAGWLRGQGVRPDDRVAVHMPRSIDLIVALLAVLRAGAAYVPIDPGYPAARNALLADGCVLTITEAEVRAAVGAGMPLRLDESTVEPASLAYVIYTSGSTGTPKGVGITRGALNSRVAWMRARYALTPADAVAQFATVSFDTHIEEVWPTLTTGARLVLLPPGEDLPELLAREPVTVLDLPTPYWHELVGTTHWPETLRLLILGADTVRADKLAAWHAENGDRVELLNTYGPTETTVIATTGALGPGETSIGTPIAGTRVYILDEHQRLAPAGVAGELCIAGDGVARGYLGDPGRTAERFRPDPYGPAGRRLYRSGDRARWRPDGRLEFLGRLDDQVKIRGYRVEPGEVETVLGGRPGVRQAAVVVRDGALVAYAAGEGLEPARLRADLAERLPAFLVPTHLVVLERIPLTANGKVDRAALPAPVAAGGGYVAPRTPAEDLVAQIWGGVLGVERVGALDDFFALGGHSLLAIAAVARLCAATGRDVPVRALFLTPTVAGLAAELDRYRAEAPVTRLGRRRGPLSYGQQRLWFLHQLDPADASYNIAVAYRLLGPLDRERLEAALNTVVARHESLRTRFLAGDDEPVAEVTDARLELRPANDIAALTNAPFDLESGLLLRAGLIANAPDDHVLCLVVHHIAADGRSLGVLVDELRGAYAGDELEALPVQYGDFSVWQRQRVESDMLEYWRGQLAGAPILDIPTDHPRPEMAASGGDFVVHDLPASLATGVRRIAAEAHCTPFMVLLSVYEVLLARLTGQDDFCVGTPIENRPRVEVADLIGFFVNTLALRADLAGDPTFRALLGRSRDTALAAYAHQDVPFDRLLAAVDVPRRLDRTPLFQTMFTLHTEEAAGTDVLPGVTATFHDPRVRQVKYELSLDLWRSADGLRIVLGYRTDLFDRATAEHLAHRFEALATALLSNPDQPLSSVDAGGDADARAALLRSVRRPRTADPTTGATAYVPPRDAAEELVAGVWCEVLGVDRVGVHDDFFTIGGHSLLAMKVVGRLRAATGTAVPLRTMFSHPDLAGLAAAVEELIVADLDALSDDEVAALLATDGEGT</sequence>
<keyword evidence="6" id="KW-1185">Reference proteome</keyword>
<dbReference type="Gene3D" id="2.30.38.10">
    <property type="entry name" value="Luciferase, Domain 3"/>
    <property type="match status" value="1"/>
</dbReference>
<dbReference type="SUPFAM" id="SSF47336">
    <property type="entry name" value="ACP-like"/>
    <property type="match status" value="3"/>
</dbReference>
<dbReference type="SMART" id="SM00823">
    <property type="entry name" value="PKS_PP"/>
    <property type="match status" value="3"/>
</dbReference>
<dbReference type="PANTHER" id="PTHR45527:SF1">
    <property type="entry name" value="FATTY ACID SYNTHASE"/>
    <property type="match status" value="1"/>
</dbReference>
<dbReference type="SUPFAM" id="SSF56801">
    <property type="entry name" value="Acetyl-CoA synthetase-like"/>
    <property type="match status" value="2"/>
</dbReference>
<dbReference type="InterPro" id="IPR023213">
    <property type="entry name" value="CAT-like_dom_sf"/>
</dbReference>
<accession>A0ABV5MT17</accession>
<dbReference type="RefSeq" id="WP_223101341.1">
    <property type="nucleotide sequence ID" value="NZ_CP061913.1"/>
</dbReference>
<dbReference type="InterPro" id="IPR010071">
    <property type="entry name" value="AA_adenyl_dom"/>
</dbReference>
<feature type="domain" description="Carrier" evidence="4">
    <location>
        <begin position="2415"/>
        <end position="2490"/>
    </location>
</feature>
<dbReference type="Gene3D" id="3.30.300.30">
    <property type="match status" value="2"/>
</dbReference>
<dbReference type="Pfam" id="PF00501">
    <property type="entry name" value="AMP-binding"/>
    <property type="match status" value="3"/>
</dbReference>
<dbReference type="Gene3D" id="3.40.50.12780">
    <property type="entry name" value="N-terminal domain of ligase-like"/>
    <property type="match status" value="2"/>
</dbReference>
<keyword evidence="2" id="KW-0596">Phosphopantetheine</keyword>
<dbReference type="PANTHER" id="PTHR45527">
    <property type="entry name" value="NONRIBOSOMAL PEPTIDE SYNTHETASE"/>
    <property type="match status" value="1"/>
</dbReference>
<comment type="caution">
    <text evidence="5">The sequence shown here is derived from an EMBL/GenBank/DDBJ whole genome shotgun (WGS) entry which is preliminary data.</text>
</comment>
<dbReference type="Gene3D" id="3.40.50.980">
    <property type="match status" value="2"/>
</dbReference>
<gene>
    <name evidence="5" type="ORF">ACFFTR_53550</name>
</gene>
<dbReference type="NCBIfam" id="TIGR01733">
    <property type="entry name" value="AA-adenyl-dom"/>
    <property type="match status" value="1"/>
</dbReference>
<feature type="domain" description="Carrier" evidence="4">
    <location>
        <begin position="894"/>
        <end position="969"/>
    </location>
</feature>
<dbReference type="InterPro" id="IPR025110">
    <property type="entry name" value="AMP-bd_C"/>
</dbReference>
<name>A0ABV5MT17_9ACTN</name>
<dbReference type="InterPro" id="IPR036736">
    <property type="entry name" value="ACP-like_sf"/>
</dbReference>
<feature type="domain" description="Carrier" evidence="4">
    <location>
        <begin position="1888"/>
        <end position="1963"/>
    </location>
</feature>
<dbReference type="InterPro" id="IPR020806">
    <property type="entry name" value="PKS_PP-bd"/>
</dbReference>
<evidence type="ECO:0000256" key="3">
    <source>
        <dbReference type="ARBA" id="ARBA00022553"/>
    </source>
</evidence>
<dbReference type="Pfam" id="PF00550">
    <property type="entry name" value="PP-binding"/>
    <property type="match status" value="3"/>
</dbReference>
<evidence type="ECO:0000313" key="6">
    <source>
        <dbReference type="Proteomes" id="UP001589608"/>
    </source>
</evidence>
<dbReference type="Proteomes" id="UP001589608">
    <property type="component" value="Unassembled WGS sequence"/>
</dbReference>
<dbReference type="Gene3D" id="1.10.1200.10">
    <property type="entry name" value="ACP-like"/>
    <property type="match status" value="3"/>
</dbReference>
<dbReference type="InterPro" id="IPR020845">
    <property type="entry name" value="AMP-binding_CS"/>
</dbReference>
<dbReference type="CDD" id="cd05930">
    <property type="entry name" value="A_NRPS"/>
    <property type="match status" value="2"/>
</dbReference>
<dbReference type="Pfam" id="PF00668">
    <property type="entry name" value="Condensation"/>
    <property type="match status" value="3"/>
</dbReference>
<reference evidence="5 6" key="1">
    <citation type="submission" date="2024-09" db="EMBL/GenBank/DDBJ databases">
        <authorList>
            <person name="Sun Q."/>
            <person name="Mori K."/>
        </authorList>
    </citation>
    <scope>NUCLEOTIDE SEQUENCE [LARGE SCALE GENOMIC DNA]</scope>
    <source>
        <strain evidence="5 6">JCM 3307</strain>
    </source>
</reference>
<dbReference type="EMBL" id="JBHMCA010000096">
    <property type="protein sequence ID" value="MFB9451945.1"/>
    <property type="molecule type" value="Genomic_DNA"/>
</dbReference>
<dbReference type="PROSITE" id="PS00455">
    <property type="entry name" value="AMP_BINDING"/>
    <property type="match status" value="2"/>
</dbReference>
<organism evidence="5 6">
    <name type="scientific">Dactylosporangium vinaceum</name>
    <dbReference type="NCBI Taxonomy" id="53362"/>
    <lineage>
        <taxon>Bacteria</taxon>
        <taxon>Bacillati</taxon>
        <taxon>Actinomycetota</taxon>
        <taxon>Actinomycetes</taxon>
        <taxon>Micromonosporales</taxon>
        <taxon>Micromonosporaceae</taxon>
        <taxon>Dactylosporangium</taxon>
    </lineage>
</organism>
<comment type="cofactor">
    <cofactor evidence="1">
        <name>pantetheine 4'-phosphate</name>
        <dbReference type="ChEBI" id="CHEBI:47942"/>
    </cofactor>
</comment>
<dbReference type="PROSITE" id="PS50075">
    <property type="entry name" value="CARRIER"/>
    <property type="match status" value="3"/>
</dbReference>
<dbReference type="InterPro" id="IPR009081">
    <property type="entry name" value="PP-bd_ACP"/>
</dbReference>
<dbReference type="InterPro" id="IPR001242">
    <property type="entry name" value="Condensation_dom"/>
</dbReference>
<evidence type="ECO:0000256" key="2">
    <source>
        <dbReference type="ARBA" id="ARBA00022450"/>
    </source>
</evidence>
<dbReference type="PROSITE" id="PS00012">
    <property type="entry name" value="PHOSPHOPANTETHEINE"/>
    <property type="match status" value="2"/>
</dbReference>
<dbReference type="SUPFAM" id="SSF52777">
    <property type="entry name" value="CoA-dependent acyltransferases"/>
    <property type="match status" value="6"/>
</dbReference>
<dbReference type="InterPro" id="IPR045851">
    <property type="entry name" value="AMP-bd_C_sf"/>
</dbReference>
<evidence type="ECO:0000259" key="4">
    <source>
        <dbReference type="PROSITE" id="PS50075"/>
    </source>
</evidence>
<dbReference type="InterPro" id="IPR006162">
    <property type="entry name" value="Ppantetheine_attach_site"/>
</dbReference>
<dbReference type="CDD" id="cd19531">
    <property type="entry name" value="LCL_NRPS-like"/>
    <property type="match status" value="2"/>
</dbReference>
<evidence type="ECO:0000256" key="1">
    <source>
        <dbReference type="ARBA" id="ARBA00001957"/>
    </source>
</evidence>
<proteinExistence type="predicted"/>